<dbReference type="Gene3D" id="3.40.190.150">
    <property type="entry name" value="Bordetella uptake gene, domain 1"/>
    <property type="match status" value="1"/>
</dbReference>
<gene>
    <name evidence="2" type="ORF">SAMN02745126_05646</name>
</gene>
<dbReference type="PANTHER" id="PTHR42928">
    <property type="entry name" value="TRICARBOXYLATE-BINDING PROTEIN"/>
    <property type="match status" value="1"/>
</dbReference>
<dbReference type="Proteomes" id="UP000190092">
    <property type="component" value="Unassembled WGS sequence"/>
</dbReference>
<dbReference type="STRING" id="225324.SAMN02745126_05646"/>
<name>A0A1T4T3Q7_9HYPH</name>
<evidence type="ECO:0000256" key="1">
    <source>
        <dbReference type="ARBA" id="ARBA00006987"/>
    </source>
</evidence>
<reference evidence="3" key="1">
    <citation type="submission" date="2017-02" db="EMBL/GenBank/DDBJ databases">
        <authorList>
            <person name="Varghese N."/>
            <person name="Submissions S."/>
        </authorList>
    </citation>
    <scope>NUCLEOTIDE SEQUENCE [LARGE SCALE GENOMIC DNA]</scope>
    <source>
        <strain evidence="3">ATCC 27094</strain>
    </source>
</reference>
<accession>A0A1T4T3Q7</accession>
<dbReference type="Pfam" id="PF03401">
    <property type="entry name" value="TctC"/>
    <property type="match status" value="1"/>
</dbReference>
<keyword evidence="3" id="KW-1185">Reference proteome</keyword>
<keyword evidence="2" id="KW-0675">Receptor</keyword>
<dbReference type="SUPFAM" id="SSF53850">
    <property type="entry name" value="Periplasmic binding protein-like II"/>
    <property type="match status" value="1"/>
</dbReference>
<sequence>MKLTRRSVLGGMTFFASGAKADERPLRIVLGYPAGASSDTVARLIADRMRVSLNRPVFVENKPGASGIVANMIVKTAAPDGNTLLMTPLANMVAFPHSYAKLDYDPFKDYVPVAHLASFQLAFGVGAQVPVQTLAEYVALARKGGSFGNFASAAVGSLPHFFGLMFAKSAGIQLTHVPYKGTAQVLQALMAGEIPAAVLPIADLGTLVQSGKGRILASSGAARSPQYPGVPTFRECGYDIEGSAWYALFAPAGTPNETVEILARAAIDAAHQPELRQRLEPLGLEATGLGPTQLAAIMKADDEKWGPVILASGFRAE</sequence>
<evidence type="ECO:0000313" key="2">
    <source>
        <dbReference type="EMBL" id="SKA35150.1"/>
    </source>
</evidence>
<dbReference type="PIRSF" id="PIRSF017082">
    <property type="entry name" value="YflP"/>
    <property type="match status" value="1"/>
</dbReference>
<dbReference type="PANTHER" id="PTHR42928:SF5">
    <property type="entry name" value="BLR1237 PROTEIN"/>
    <property type="match status" value="1"/>
</dbReference>
<organism evidence="2 3">
    <name type="scientific">Enhydrobacter aerosaccus</name>
    <dbReference type="NCBI Taxonomy" id="225324"/>
    <lineage>
        <taxon>Bacteria</taxon>
        <taxon>Pseudomonadati</taxon>
        <taxon>Pseudomonadota</taxon>
        <taxon>Alphaproteobacteria</taxon>
        <taxon>Hyphomicrobiales</taxon>
        <taxon>Enhydrobacter</taxon>
    </lineage>
</organism>
<dbReference type="AlphaFoldDB" id="A0A1T4T3Q7"/>
<comment type="similarity">
    <text evidence="1">Belongs to the UPF0065 (bug) family.</text>
</comment>
<dbReference type="InterPro" id="IPR005064">
    <property type="entry name" value="BUG"/>
</dbReference>
<dbReference type="EMBL" id="FUWJ01000012">
    <property type="protein sequence ID" value="SKA35150.1"/>
    <property type="molecule type" value="Genomic_DNA"/>
</dbReference>
<dbReference type="Gene3D" id="3.40.190.10">
    <property type="entry name" value="Periplasmic binding protein-like II"/>
    <property type="match status" value="1"/>
</dbReference>
<protein>
    <submittedName>
        <fullName evidence="2">Tripartite-type tricarboxylate transporter, receptor component TctC</fullName>
    </submittedName>
</protein>
<proteinExistence type="inferred from homology"/>
<evidence type="ECO:0000313" key="3">
    <source>
        <dbReference type="Proteomes" id="UP000190092"/>
    </source>
</evidence>
<dbReference type="InterPro" id="IPR042100">
    <property type="entry name" value="Bug_dom1"/>
</dbReference>